<proteinExistence type="predicted"/>
<protein>
    <submittedName>
        <fullName evidence="1">Uncharacterized protein</fullName>
    </submittedName>
</protein>
<organism evidence="1 2">
    <name type="scientific">Streptomyces mauvecolor</name>
    <dbReference type="NCBI Taxonomy" id="58345"/>
    <lineage>
        <taxon>Bacteria</taxon>
        <taxon>Bacillati</taxon>
        <taxon>Actinomycetota</taxon>
        <taxon>Actinomycetes</taxon>
        <taxon>Kitasatosporales</taxon>
        <taxon>Streptomycetaceae</taxon>
        <taxon>Streptomyces</taxon>
    </lineage>
</organism>
<comment type="caution">
    <text evidence="1">The sequence shown here is derived from an EMBL/GenBank/DDBJ whole genome shotgun (WGS) entry which is preliminary data.</text>
</comment>
<reference evidence="2" key="1">
    <citation type="journal article" date="2019" name="Int. J. Syst. Evol. Microbiol.">
        <title>The Global Catalogue of Microorganisms (GCM) 10K type strain sequencing project: providing services to taxonomists for standard genome sequencing and annotation.</title>
        <authorList>
            <consortium name="The Broad Institute Genomics Platform"/>
            <consortium name="The Broad Institute Genome Sequencing Center for Infectious Disease"/>
            <person name="Wu L."/>
            <person name="Ma J."/>
        </authorList>
    </citation>
    <scope>NUCLEOTIDE SEQUENCE [LARGE SCALE GENOMIC DNA]</scope>
    <source>
        <strain evidence="2">CCM 7224</strain>
    </source>
</reference>
<evidence type="ECO:0000313" key="2">
    <source>
        <dbReference type="Proteomes" id="UP001595834"/>
    </source>
</evidence>
<accession>A0ABV9UV71</accession>
<dbReference type="Proteomes" id="UP001595834">
    <property type="component" value="Unassembled WGS sequence"/>
</dbReference>
<dbReference type="SUPFAM" id="SSF51197">
    <property type="entry name" value="Clavaminate synthase-like"/>
    <property type="match status" value="1"/>
</dbReference>
<name>A0ABV9UV71_9ACTN</name>
<gene>
    <name evidence="1" type="ORF">ACFPFX_29040</name>
</gene>
<sequence length="275" mass="30739">MPFCLDNLVEDRASFFAAHWNSTPAVFEASDLPAEMLTEREITDMIDCGLLSHPYFSVIKDGKLVNPAATVRSRVVVGNRLNDLVDPDAARRAFCDGATLRLNQPDHWQESVYRLLEVFTEEFSAIVESYAFLAPAGSREQRKRPAGTHTFVIQLEGASEWKIGGRATPEVRRYGLAADTVLYIPQGMFCEVEVAEKSSLHLECTVIEPNAEETVRAISEAIIERIGKDPRSTSHHLLPTAEKTEWIRTAMGRFLGEPDLQDLIARAAALQARRR</sequence>
<dbReference type="EMBL" id="JBHSIZ010000036">
    <property type="protein sequence ID" value="MFC4960350.1"/>
    <property type="molecule type" value="Genomic_DNA"/>
</dbReference>
<dbReference type="RefSeq" id="WP_344374047.1">
    <property type="nucleotide sequence ID" value="NZ_BAAASQ010000008.1"/>
</dbReference>
<keyword evidence="2" id="KW-1185">Reference proteome</keyword>
<dbReference type="Gene3D" id="2.60.120.650">
    <property type="entry name" value="Cupin"/>
    <property type="match status" value="1"/>
</dbReference>
<evidence type="ECO:0000313" key="1">
    <source>
        <dbReference type="EMBL" id="MFC4960350.1"/>
    </source>
</evidence>